<reference evidence="8 9" key="1">
    <citation type="submission" date="2019-05" db="EMBL/GenBank/DDBJ databases">
        <title>Emergence of the Ug99 lineage of the wheat stem rust pathogen through somatic hybridization.</title>
        <authorList>
            <person name="Li F."/>
            <person name="Upadhyaya N.M."/>
            <person name="Sperschneider J."/>
            <person name="Matny O."/>
            <person name="Nguyen-Phuc H."/>
            <person name="Mago R."/>
            <person name="Raley C."/>
            <person name="Miller M.E."/>
            <person name="Silverstein K.A.T."/>
            <person name="Henningsen E."/>
            <person name="Hirsch C.D."/>
            <person name="Visser B."/>
            <person name="Pretorius Z.A."/>
            <person name="Steffenson B.J."/>
            <person name="Schwessinger B."/>
            <person name="Dodds P.N."/>
            <person name="Figueroa M."/>
        </authorList>
    </citation>
    <scope>NUCLEOTIDE SEQUENCE [LARGE SCALE GENOMIC DNA]</scope>
    <source>
        <strain evidence="8 9">Ug99</strain>
    </source>
</reference>
<dbReference type="PROSITE" id="PS00027">
    <property type="entry name" value="HOMEOBOX_1"/>
    <property type="match status" value="1"/>
</dbReference>
<dbReference type="EMBL" id="VDEP01000274">
    <property type="protein sequence ID" value="KAA1114002.1"/>
    <property type="molecule type" value="Genomic_DNA"/>
</dbReference>
<feature type="compositionally biased region" description="Polar residues" evidence="6">
    <location>
        <begin position="58"/>
        <end position="71"/>
    </location>
</feature>
<feature type="region of interest" description="Disordered" evidence="6">
    <location>
        <begin position="58"/>
        <end position="115"/>
    </location>
</feature>
<dbReference type="Pfam" id="PF00046">
    <property type="entry name" value="Homeodomain"/>
    <property type="match status" value="1"/>
</dbReference>
<feature type="domain" description="Homeobox" evidence="7">
    <location>
        <begin position="173"/>
        <end position="233"/>
    </location>
</feature>
<evidence type="ECO:0000256" key="2">
    <source>
        <dbReference type="ARBA" id="ARBA00023155"/>
    </source>
</evidence>
<accession>A0A5B0QLM3</accession>
<feature type="DNA-binding region" description="Homeobox" evidence="4">
    <location>
        <begin position="175"/>
        <end position="234"/>
    </location>
</feature>
<evidence type="ECO:0000256" key="1">
    <source>
        <dbReference type="ARBA" id="ARBA00023125"/>
    </source>
</evidence>
<dbReference type="GO" id="GO:0000981">
    <property type="term" value="F:DNA-binding transcription factor activity, RNA polymerase II-specific"/>
    <property type="evidence" value="ECO:0007669"/>
    <property type="project" value="InterPro"/>
</dbReference>
<feature type="region of interest" description="Disordered" evidence="6">
    <location>
        <begin position="372"/>
        <end position="405"/>
    </location>
</feature>
<feature type="region of interest" description="Disordered" evidence="6">
    <location>
        <begin position="283"/>
        <end position="302"/>
    </location>
</feature>
<feature type="region of interest" description="Disordered" evidence="6">
    <location>
        <begin position="129"/>
        <end position="186"/>
    </location>
</feature>
<sequence>MSFPPTMASSVRQDSYAPLQALPEGNYPNCSPSLSQSRSGSYDIKPFSLPSLASITSNLASRSPSAEQSHTGPHRKSCSFSLSGRRRFSPLGTSIDYGDPVSPLESEISAEGRSSASGISMIIASGHRPRSHSLLSGHSVAGNFTESDAPVDESASDSGGSDKKNEENDSSALAKKRSRTLTTPSQQRRLMQILEQTRFPSTDVREQLARELGMTPRRVQIWFQNRRQGMKKALEQKTEQETSGAAVVDYPRPRGYSFGPPADTYGRPTLHSLPEGQIASAGLHGQHTGQHTGTGDLHNSSQSIDGLQQLYSSRSVSRGIPRGLAHLELSNNGAPTSNNDMGGASIGDFLWSDPSTAGSLYSLPSATGGEASFSPFAKPDQHYPNSDSTRHEVAPVAGNRSRSQTNPDFFGIINGLIELPGLGGTPQEPIDPFHQTSDVNTQQMVLNGRDQSSSINHGWSNSYIQSAPAWQGSLDNLKLENHSYGLDRPIHPSAISPDSIYANSSYKVGDPSHNCYYSGGTQGNTANDSLGPTPLQFNREGKYIGSLENETLEPDLAQHLRNRSQSLQF</sequence>
<feature type="compositionally biased region" description="Low complexity" evidence="6">
    <location>
        <begin position="284"/>
        <end position="295"/>
    </location>
</feature>
<dbReference type="GO" id="GO:0005634">
    <property type="term" value="C:nucleus"/>
    <property type="evidence" value="ECO:0007669"/>
    <property type="project" value="UniProtKB-SubCell"/>
</dbReference>
<dbReference type="PANTHER" id="PTHR46255">
    <property type="entry name" value="SHORT STATURE HOMEOBOX"/>
    <property type="match status" value="1"/>
</dbReference>
<name>A0A5B0QLM3_PUCGR</name>
<dbReference type="InterPro" id="IPR001356">
    <property type="entry name" value="HD"/>
</dbReference>
<proteinExistence type="predicted"/>
<evidence type="ECO:0000313" key="8">
    <source>
        <dbReference type="EMBL" id="KAA1114002.1"/>
    </source>
</evidence>
<dbReference type="GO" id="GO:1990837">
    <property type="term" value="F:sequence-specific double-stranded DNA binding"/>
    <property type="evidence" value="ECO:0007669"/>
    <property type="project" value="TreeGrafter"/>
</dbReference>
<evidence type="ECO:0000256" key="6">
    <source>
        <dbReference type="SAM" id="MobiDB-lite"/>
    </source>
</evidence>
<dbReference type="InterPro" id="IPR009057">
    <property type="entry name" value="Homeodomain-like_sf"/>
</dbReference>
<keyword evidence="3 4" id="KW-0539">Nucleus</keyword>
<dbReference type="SMART" id="SM00389">
    <property type="entry name" value="HOX"/>
    <property type="match status" value="1"/>
</dbReference>
<dbReference type="Gene3D" id="1.10.10.60">
    <property type="entry name" value="Homeodomain-like"/>
    <property type="match status" value="1"/>
</dbReference>
<feature type="region of interest" description="Disordered" evidence="6">
    <location>
        <begin position="1"/>
        <end position="40"/>
    </location>
</feature>
<protein>
    <recommendedName>
        <fullName evidence="7">Homeobox domain-containing protein</fullName>
    </recommendedName>
</protein>
<comment type="caution">
    <text evidence="8">The sequence shown here is derived from an EMBL/GenBank/DDBJ whole genome shotgun (WGS) entry which is preliminary data.</text>
</comment>
<evidence type="ECO:0000256" key="4">
    <source>
        <dbReference type="PROSITE-ProRule" id="PRU00108"/>
    </source>
</evidence>
<keyword evidence="2 4" id="KW-0371">Homeobox</keyword>
<dbReference type="SUPFAM" id="SSF46689">
    <property type="entry name" value="Homeodomain-like"/>
    <property type="match status" value="1"/>
</dbReference>
<dbReference type="PANTHER" id="PTHR46255:SF3">
    <property type="entry name" value="HOMEOBOX DOMAIN-CONTAINING PROTEIN"/>
    <property type="match status" value="1"/>
</dbReference>
<dbReference type="InterPro" id="IPR017970">
    <property type="entry name" value="Homeobox_CS"/>
</dbReference>
<evidence type="ECO:0000256" key="5">
    <source>
        <dbReference type="RuleBase" id="RU000682"/>
    </source>
</evidence>
<keyword evidence="1 4" id="KW-0238">DNA-binding</keyword>
<gene>
    <name evidence="8" type="ORF">PGTUg99_028317</name>
</gene>
<evidence type="ECO:0000259" key="7">
    <source>
        <dbReference type="PROSITE" id="PS50071"/>
    </source>
</evidence>
<dbReference type="PROSITE" id="PS50071">
    <property type="entry name" value="HOMEOBOX_2"/>
    <property type="match status" value="1"/>
</dbReference>
<dbReference type="InterPro" id="IPR052631">
    <property type="entry name" value="Paired_homeobox_Bicoid"/>
</dbReference>
<comment type="subcellular location">
    <subcellularLocation>
        <location evidence="4 5">Nucleus</location>
    </subcellularLocation>
</comment>
<evidence type="ECO:0000256" key="3">
    <source>
        <dbReference type="ARBA" id="ARBA00023242"/>
    </source>
</evidence>
<dbReference type="AlphaFoldDB" id="A0A5B0QLM3"/>
<dbReference type="CDD" id="cd00086">
    <property type="entry name" value="homeodomain"/>
    <property type="match status" value="1"/>
</dbReference>
<feature type="compositionally biased region" description="Polar residues" evidence="6">
    <location>
        <begin position="28"/>
        <end position="40"/>
    </location>
</feature>
<organism evidence="8 9">
    <name type="scientific">Puccinia graminis f. sp. tritici</name>
    <dbReference type="NCBI Taxonomy" id="56615"/>
    <lineage>
        <taxon>Eukaryota</taxon>
        <taxon>Fungi</taxon>
        <taxon>Dikarya</taxon>
        <taxon>Basidiomycota</taxon>
        <taxon>Pucciniomycotina</taxon>
        <taxon>Pucciniomycetes</taxon>
        <taxon>Pucciniales</taxon>
        <taxon>Pucciniaceae</taxon>
        <taxon>Puccinia</taxon>
    </lineage>
</organism>
<dbReference type="Proteomes" id="UP000325313">
    <property type="component" value="Unassembled WGS sequence"/>
</dbReference>
<evidence type="ECO:0000313" key="9">
    <source>
        <dbReference type="Proteomes" id="UP000325313"/>
    </source>
</evidence>